<accession>A0A194QMC4</accession>
<protein>
    <submittedName>
        <fullName evidence="2">Uncharacterized protein</fullName>
    </submittedName>
</protein>
<reference evidence="2 3" key="1">
    <citation type="journal article" date="2015" name="Nat. Commun.">
        <title>Outbred genome sequencing and CRISPR/Cas9 gene editing in butterflies.</title>
        <authorList>
            <person name="Li X."/>
            <person name="Fan D."/>
            <person name="Zhang W."/>
            <person name="Liu G."/>
            <person name="Zhang L."/>
            <person name="Zhao L."/>
            <person name="Fang X."/>
            <person name="Chen L."/>
            <person name="Dong Y."/>
            <person name="Chen Y."/>
            <person name="Ding Y."/>
            <person name="Zhao R."/>
            <person name="Feng M."/>
            <person name="Zhu Y."/>
            <person name="Feng Y."/>
            <person name="Jiang X."/>
            <person name="Zhu D."/>
            <person name="Xiang H."/>
            <person name="Feng X."/>
            <person name="Li S."/>
            <person name="Wang J."/>
            <person name="Zhang G."/>
            <person name="Kronforst M.R."/>
            <person name="Wang W."/>
        </authorList>
    </citation>
    <scope>NUCLEOTIDE SEQUENCE [LARGE SCALE GENOMIC DNA]</scope>
    <source>
        <strain evidence="2">Ya'a_city_454_Px</strain>
        <tissue evidence="2">Whole body</tissue>
    </source>
</reference>
<keyword evidence="3" id="KW-1185">Reference proteome</keyword>
<proteinExistence type="predicted"/>
<dbReference type="EMBL" id="KQ458880">
    <property type="protein sequence ID" value="KPJ04621.1"/>
    <property type="molecule type" value="Genomic_DNA"/>
</dbReference>
<evidence type="ECO:0000313" key="2">
    <source>
        <dbReference type="EMBL" id="KPJ04621.1"/>
    </source>
</evidence>
<sequence>MPKLVNLKTLSMIHMRLARTPGRGFHAAIRIGTSAVLWWLDSTNVRRLEHAAGSSPLSSTEDKWIEDKVKTSGYQTATHYEDPKENTKEDLIQAKD</sequence>
<feature type="compositionally biased region" description="Basic and acidic residues" evidence="1">
    <location>
        <begin position="79"/>
        <end position="96"/>
    </location>
</feature>
<evidence type="ECO:0000256" key="1">
    <source>
        <dbReference type="SAM" id="MobiDB-lite"/>
    </source>
</evidence>
<evidence type="ECO:0000313" key="3">
    <source>
        <dbReference type="Proteomes" id="UP000053268"/>
    </source>
</evidence>
<dbReference type="AlphaFoldDB" id="A0A194QMC4"/>
<organism evidence="2 3">
    <name type="scientific">Papilio xuthus</name>
    <name type="common">Asian swallowtail butterfly</name>
    <dbReference type="NCBI Taxonomy" id="66420"/>
    <lineage>
        <taxon>Eukaryota</taxon>
        <taxon>Metazoa</taxon>
        <taxon>Ecdysozoa</taxon>
        <taxon>Arthropoda</taxon>
        <taxon>Hexapoda</taxon>
        <taxon>Insecta</taxon>
        <taxon>Pterygota</taxon>
        <taxon>Neoptera</taxon>
        <taxon>Endopterygota</taxon>
        <taxon>Lepidoptera</taxon>
        <taxon>Glossata</taxon>
        <taxon>Ditrysia</taxon>
        <taxon>Papilionoidea</taxon>
        <taxon>Papilionidae</taxon>
        <taxon>Papilioninae</taxon>
        <taxon>Papilio</taxon>
    </lineage>
</organism>
<name>A0A194QMC4_PAPXU</name>
<dbReference type="Proteomes" id="UP000053268">
    <property type="component" value="Unassembled WGS sequence"/>
</dbReference>
<feature type="region of interest" description="Disordered" evidence="1">
    <location>
        <begin position="75"/>
        <end position="96"/>
    </location>
</feature>
<gene>
    <name evidence="2" type="ORF">RR46_03232</name>
</gene>